<dbReference type="InterPro" id="IPR011324">
    <property type="entry name" value="Cytotoxic_necrot_fac-like_cat"/>
</dbReference>
<comment type="caution">
    <text evidence="11">The sequence shown here is derived from an EMBL/GenBank/DDBJ whole genome shotgun (WGS) entry which is preliminary data.</text>
</comment>
<keyword evidence="3" id="KW-0808">Transferase</keyword>
<gene>
    <name evidence="11" type="ORF">FHR99_003125</name>
</gene>
<dbReference type="NCBIfam" id="TIGR00726">
    <property type="entry name" value="peptidoglycan editing factor PgeF"/>
    <property type="match status" value="1"/>
</dbReference>
<proteinExistence type="inferred from homology"/>
<dbReference type="AlphaFoldDB" id="A0A7W4W7C7"/>
<comment type="similarity">
    <text evidence="2 10">Belongs to the purine nucleoside phosphorylase YfiH/LACC1 family.</text>
</comment>
<evidence type="ECO:0000313" key="11">
    <source>
        <dbReference type="EMBL" id="MBB3048851.1"/>
    </source>
</evidence>
<dbReference type="InterPro" id="IPR038371">
    <property type="entry name" value="Cu_polyphenol_OxRdtase_sf"/>
</dbReference>
<evidence type="ECO:0000256" key="7">
    <source>
        <dbReference type="ARBA" id="ARBA00047989"/>
    </source>
</evidence>
<sequence>MAEPHPVLITPEWDAPATVRALCTTRHGGVSTGPWGEFNLALHVEDDSAAVAQNRKSLLKACDGLEQIQWLNQTHSPRCITADGNSLPEADAAETDHAALACAVLTADCLPVLFCDETGSQVAAAHAGWRGLLDGVLVNTVKQFRAEPETLHAWLGPCIRQPRFEVGAEVRVAFVERFVGPSRAEIENCFSAAGEPGKFLCDLATLAALQLRALGLSRVSDCGLCTVDDPRFYSYRQHNPCGRFASLIYRLP</sequence>
<dbReference type="Pfam" id="PF02578">
    <property type="entry name" value="Cu-oxidase_4"/>
    <property type="match status" value="1"/>
</dbReference>
<keyword evidence="5" id="KW-0378">Hydrolase</keyword>
<accession>A0A7W4W7C7</accession>
<comment type="catalytic activity">
    <reaction evidence="7">
        <text>adenosine + H2O + H(+) = inosine + NH4(+)</text>
        <dbReference type="Rhea" id="RHEA:24408"/>
        <dbReference type="ChEBI" id="CHEBI:15377"/>
        <dbReference type="ChEBI" id="CHEBI:15378"/>
        <dbReference type="ChEBI" id="CHEBI:16335"/>
        <dbReference type="ChEBI" id="CHEBI:17596"/>
        <dbReference type="ChEBI" id="CHEBI:28938"/>
        <dbReference type="EC" id="3.5.4.4"/>
    </reaction>
    <physiologicalReaction direction="left-to-right" evidence="7">
        <dbReference type="Rhea" id="RHEA:24409"/>
    </physiologicalReaction>
</comment>
<dbReference type="SUPFAM" id="SSF64438">
    <property type="entry name" value="CNF1/YfiH-like putative cysteine hydrolases"/>
    <property type="match status" value="1"/>
</dbReference>
<evidence type="ECO:0000256" key="1">
    <source>
        <dbReference type="ARBA" id="ARBA00000553"/>
    </source>
</evidence>
<dbReference type="RefSeq" id="WP_183411607.1">
    <property type="nucleotide sequence ID" value="NZ_JACHWY010000003.1"/>
</dbReference>
<evidence type="ECO:0000256" key="2">
    <source>
        <dbReference type="ARBA" id="ARBA00007353"/>
    </source>
</evidence>
<protein>
    <recommendedName>
        <fullName evidence="10">Purine nucleoside phosphorylase</fullName>
    </recommendedName>
</protein>
<dbReference type="GO" id="GO:0017061">
    <property type="term" value="F:S-methyl-5-thioadenosine phosphorylase activity"/>
    <property type="evidence" value="ECO:0007669"/>
    <property type="project" value="UniProtKB-EC"/>
</dbReference>
<evidence type="ECO:0000256" key="5">
    <source>
        <dbReference type="ARBA" id="ARBA00022801"/>
    </source>
</evidence>
<evidence type="ECO:0000256" key="10">
    <source>
        <dbReference type="RuleBase" id="RU361274"/>
    </source>
</evidence>
<dbReference type="EMBL" id="JACHWY010000003">
    <property type="protein sequence ID" value="MBB3048851.1"/>
    <property type="molecule type" value="Genomic_DNA"/>
</dbReference>
<dbReference type="InterPro" id="IPR003730">
    <property type="entry name" value="Cu_polyphenol_OxRdtase"/>
</dbReference>
<organism evidence="11 12">
    <name type="scientific">Litorivivens lipolytica</name>
    <dbReference type="NCBI Taxonomy" id="1524264"/>
    <lineage>
        <taxon>Bacteria</taxon>
        <taxon>Pseudomonadati</taxon>
        <taxon>Pseudomonadota</taxon>
        <taxon>Gammaproteobacteria</taxon>
        <taxon>Litorivivens</taxon>
    </lineage>
</organism>
<keyword evidence="6" id="KW-0862">Zinc</keyword>
<dbReference type="GO" id="GO:0016787">
    <property type="term" value="F:hydrolase activity"/>
    <property type="evidence" value="ECO:0007669"/>
    <property type="project" value="UniProtKB-KW"/>
</dbReference>
<evidence type="ECO:0000313" key="12">
    <source>
        <dbReference type="Proteomes" id="UP000537130"/>
    </source>
</evidence>
<comment type="catalytic activity">
    <reaction evidence="1">
        <text>inosine + phosphate = alpha-D-ribose 1-phosphate + hypoxanthine</text>
        <dbReference type="Rhea" id="RHEA:27646"/>
        <dbReference type="ChEBI" id="CHEBI:17368"/>
        <dbReference type="ChEBI" id="CHEBI:17596"/>
        <dbReference type="ChEBI" id="CHEBI:43474"/>
        <dbReference type="ChEBI" id="CHEBI:57720"/>
        <dbReference type="EC" id="2.4.2.1"/>
    </reaction>
    <physiologicalReaction direction="left-to-right" evidence="1">
        <dbReference type="Rhea" id="RHEA:27647"/>
    </physiologicalReaction>
</comment>
<dbReference type="CDD" id="cd16833">
    <property type="entry name" value="YfiH"/>
    <property type="match status" value="1"/>
</dbReference>
<evidence type="ECO:0000256" key="3">
    <source>
        <dbReference type="ARBA" id="ARBA00022679"/>
    </source>
</evidence>
<comment type="catalytic activity">
    <reaction evidence="8">
        <text>adenosine + phosphate = alpha-D-ribose 1-phosphate + adenine</text>
        <dbReference type="Rhea" id="RHEA:27642"/>
        <dbReference type="ChEBI" id="CHEBI:16335"/>
        <dbReference type="ChEBI" id="CHEBI:16708"/>
        <dbReference type="ChEBI" id="CHEBI:43474"/>
        <dbReference type="ChEBI" id="CHEBI:57720"/>
        <dbReference type="EC" id="2.4.2.1"/>
    </reaction>
    <physiologicalReaction direction="left-to-right" evidence="8">
        <dbReference type="Rhea" id="RHEA:27643"/>
    </physiologicalReaction>
</comment>
<dbReference type="Gene3D" id="3.60.140.10">
    <property type="entry name" value="CNF1/YfiH-like putative cysteine hydrolases"/>
    <property type="match status" value="1"/>
</dbReference>
<comment type="catalytic activity">
    <reaction evidence="9">
        <text>S-methyl-5'-thioadenosine + phosphate = 5-(methylsulfanyl)-alpha-D-ribose 1-phosphate + adenine</text>
        <dbReference type="Rhea" id="RHEA:11852"/>
        <dbReference type="ChEBI" id="CHEBI:16708"/>
        <dbReference type="ChEBI" id="CHEBI:17509"/>
        <dbReference type="ChEBI" id="CHEBI:43474"/>
        <dbReference type="ChEBI" id="CHEBI:58533"/>
        <dbReference type="EC" id="2.4.2.28"/>
    </reaction>
    <physiologicalReaction direction="left-to-right" evidence="9">
        <dbReference type="Rhea" id="RHEA:11853"/>
    </physiologicalReaction>
</comment>
<reference evidence="11 12" key="1">
    <citation type="submission" date="2020-08" db="EMBL/GenBank/DDBJ databases">
        <title>Genomic Encyclopedia of Type Strains, Phase III (KMG-III): the genomes of soil and plant-associated and newly described type strains.</title>
        <authorList>
            <person name="Whitman W."/>
        </authorList>
    </citation>
    <scope>NUCLEOTIDE SEQUENCE [LARGE SCALE GENOMIC DNA]</scope>
    <source>
        <strain evidence="11 12">CECT 8654</strain>
    </source>
</reference>
<keyword evidence="4" id="KW-0479">Metal-binding</keyword>
<dbReference type="GO" id="GO:0005507">
    <property type="term" value="F:copper ion binding"/>
    <property type="evidence" value="ECO:0007669"/>
    <property type="project" value="TreeGrafter"/>
</dbReference>
<evidence type="ECO:0000256" key="4">
    <source>
        <dbReference type="ARBA" id="ARBA00022723"/>
    </source>
</evidence>
<evidence type="ECO:0000256" key="8">
    <source>
        <dbReference type="ARBA" id="ARBA00048968"/>
    </source>
</evidence>
<name>A0A7W4W7C7_9GAMM</name>
<dbReference type="Proteomes" id="UP000537130">
    <property type="component" value="Unassembled WGS sequence"/>
</dbReference>
<dbReference type="PANTHER" id="PTHR30616">
    <property type="entry name" value="UNCHARACTERIZED PROTEIN YFIH"/>
    <property type="match status" value="1"/>
</dbReference>
<evidence type="ECO:0000256" key="6">
    <source>
        <dbReference type="ARBA" id="ARBA00022833"/>
    </source>
</evidence>
<evidence type="ECO:0000256" key="9">
    <source>
        <dbReference type="ARBA" id="ARBA00049893"/>
    </source>
</evidence>
<keyword evidence="12" id="KW-1185">Reference proteome</keyword>
<dbReference type="PANTHER" id="PTHR30616:SF2">
    <property type="entry name" value="PURINE NUCLEOSIDE PHOSPHORYLASE LACC1"/>
    <property type="match status" value="1"/>
</dbReference>